<evidence type="ECO:0000256" key="5">
    <source>
        <dbReference type="ARBA" id="ARBA00022825"/>
    </source>
</evidence>
<dbReference type="InterPro" id="IPR000209">
    <property type="entry name" value="Peptidase_S8/S53_dom"/>
</dbReference>
<accession>A0A157SRC5</accession>
<organism evidence="9 10">
    <name type="scientific">Bordetella trematum</name>
    <dbReference type="NCBI Taxonomy" id="123899"/>
    <lineage>
        <taxon>Bacteria</taxon>
        <taxon>Pseudomonadati</taxon>
        <taxon>Pseudomonadota</taxon>
        <taxon>Betaproteobacteria</taxon>
        <taxon>Burkholderiales</taxon>
        <taxon>Alcaligenaceae</taxon>
        <taxon>Bordetella</taxon>
    </lineage>
</organism>
<protein>
    <submittedName>
        <fullName evidence="9">Autotransporter serine protease</fullName>
        <ecNumber evidence="9">3.4.21.-</ecNumber>
    </submittedName>
</protein>
<dbReference type="SUPFAM" id="SSF103515">
    <property type="entry name" value="Autotransporter"/>
    <property type="match status" value="1"/>
</dbReference>
<dbReference type="Gene3D" id="2.40.128.130">
    <property type="entry name" value="Autotransporter beta-domain"/>
    <property type="match status" value="1"/>
</dbReference>
<dbReference type="PATRIC" id="fig|123899.6.peg.3512"/>
<evidence type="ECO:0000313" key="9">
    <source>
        <dbReference type="EMBL" id="SAI73058.1"/>
    </source>
</evidence>
<dbReference type="NCBIfam" id="TIGR02601">
    <property type="entry name" value="autotrns_rpt"/>
    <property type="match status" value="1"/>
</dbReference>
<dbReference type="InterPro" id="IPR036709">
    <property type="entry name" value="Autotransporte_beta_dom_sf"/>
</dbReference>
<evidence type="ECO:0000256" key="7">
    <source>
        <dbReference type="SAM" id="MobiDB-lite"/>
    </source>
</evidence>
<feature type="active site" description="Charge relay system" evidence="6">
    <location>
        <position position="407"/>
    </location>
</feature>
<evidence type="ECO:0000256" key="4">
    <source>
        <dbReference type="ARBA" id="ARBA00022801"/>
    </source>
</evidence>
<dbReference type="CDD" id="cd04848">
    <property type="entry name" value="Peptidases_S8_Autotransporter_serine_protease_like"/>
    <property type="match status" value="1"/>
</dbReference>
<evidence type="ECO:0000259" key="8">
    <source>
        <dbReference type="PROSITE" id="PS51208"/>
    </source>
</evidence>
<gene>
    <name evidence="9" type="primary">sphB1_3</name>
    <name evidence="9" type="ORF">SAMEA3906487_03511</name>
</gene>
<dbReference type="SMART" id="SM00869">
    <property type="entry name" value="Autotransporter"/>
    <property type="match status" value="1"/>
</dbReference>
<dbReference type="InterPro" id="IPR036852">
    <property type="entry name" value="Peptidase_S8/S53_dom_sf"/>
</dbReference>
<proteinExistence type="inferred from homology"/>
<dbReference type="PROSITE" id="PS51208">
    <property type="entry name" value="AUTOTRANSPORTER"/>
    <property type="match status" value="1"/>
</dbReference>
<dbReference type="PROSITE" id="PS51892">
    <property type="entry name" value="SUBTILASE"/>
    <property type="match status" value="1"/>
</dbReference>
<dbReference type="OrthoDB" id="5760545at2"/>
<dbReference type="PRINTS" id="PR00723">
    <property type="entry name" value="SUBTILISIN"/>
</dbReference>
<dbReference type="STRING" id="123899.SAMEA3906487_03511"/>
<dbReference type="PROSITE" id="PS51257">
    <property type="entry name" value="PROKAR_LIPOPROTEIN"/>
    <property type="match status" value="1"/>
</dbReference>
<dbReference type="PANTHER" id="PTHR43806">
    <property type="entry name" value="PEPTIDASE S8"/>
    <property type="match status" value="1"/>
</dbReference>
<dbReference type="Pfam" id="PF03797">
    <property type="entry name" value="Autotransporter"/>
    <property type="match status" value="1"/>
</dbReference>
<dbReference type="GO" id="GO:0006508">
    <property type="term" value="P:proteolysis"/>
    <property type="evidence" value="ECO:0007669"/>
    <property type="project" value="UniProtKB-KW"/>
</dbReference>
<keyword evidence="5 6" id="KW-0720">Serine protease</keyword>
<dbReference type="InterPro" id="IPR013425">
    <property type="entry name" value="Autotrns_rpt"/>
</dbReference>
<evidence type="ECO:0000256" key="1">
    <source>
        <dbReference type="ARBA" id="ARBA00011073"/>
    </source>
</evidence>
<feature type="domain" description="Autotransporter" evidence="8">
    <location>
        <begin position="769"/>
        <end position="1053"/>
    </location>
</feature>
<dbReference type="RefSeq" id="WP_082833033.1">
    <property type="nucleotide sequence ID" value="NZ_CP016340.1"/>
</dbReference>
<dbReference type="AlphaFoldDB" id="A0A157SRC5"/>
<evidence type="ECO:0000256" key="3">
    <source>
        <dbReference type="ARBA" id="ARBA00022729"/>
    </source>
</evidence>
<dbReference type="PROSITE" id="PS00138">
    <property type="entry name" value="SUBTILASE_SER"/>
    <property type="match status" value="1"/>
</dbReference>
<dbReference type="Proteomes" id="UP000076825">
    <property type="component" value="Chromosome 1"/>
</dbReference>
<feature type="compositionally biased region" description="Basic and acidic residues" evidence="7">
    <location>
        <begin position="58"/>
        <end position="69"/>
    </location>
</feature>
<dbReference type="EMBL" id="LT546645">
    <property type="protein sequence ID" value="SAI73058.1"/>
    <property type="molecule type" value="Genomic_DNA"/>
</dbReference>
<feature type="region of interest" description="Disordered" evidence="7">
    <location>
        <begin position="34"/>
        <end position="108"/>
    </location>
</feature>
<dbReference type="SUPFAM" id="SSF52743">
    <property type="entry name" value="Subtilisin-like"/>
    <property type="match status" value="1"/>
</dbReference>
<dbReference type="eggNOG" id="COG1404">
    <property type="taxonomic scope" value="Bacteria"/>
</dbReference>
<keyword evidence="4 6" id="KW-0378">Hydrolase</keyword>
<dbReference type="KEGG" id="btrm:SAMEA390648703511"/>
<dbReference type="Gene3D" id="3.40.50.200">
    <property type="entry name" value="Peptidase S8/S53 domain"/>
    <property type="match status" value="1"/>
</dbReference>
<dbReference type="eggNOG" id="COG4625">
    <property type="taxonomic scope" value="Bacteria"/>
</dbReference>
<evidence type="ECO:0000256" key="6">
    <source>
        <dbReference type="PROSITE-ProRule" id="PRU01240"/>
    </source>
</evidence>
<dbReference type="InterPro" id="IPR023827">
    <property type="entry name" value="Peptidase_S8_Asp-AS"/>
</dbReference>
<dbReference type="PANTHER" id="PTHR43806:SF11">
    <property type="entry name" value="CEREVISIN-RELATED"/>
    <property type="match status" value="1"/>
</dbReference>
<feature type="compositionally biased region" description="Gly residues" evidence="7">
    <location>
        <begin position="34"/>
        <end position="51"/>
    </location>
</feature>
<dbReference type="InterPro" id="IPR015500">
    <property type="entry name" value="Peptidase_S8_subtilisin-rel"/>
</dbReference>
<dbReference type="Pfam" id="PF00082">
    <property type="entry name" value="Peptidase_S8"/>
    <property type="match status" value="1"/>
</dbReference>
<evidence type="ECO:0000313" key="10">
    <source>
        <dbReference type="Proteomes" id="UP000076825"/>
    </source>
</evidence>
<dbReference type="InterPro" id="IPR023828">
    <property type="entry name" value="Peptidase_S8_Ser-AS"/>
</dbReference>
<dbReference type="InterPro" id="IPR050131">
    <property type="entry name" value="Peptidase_S8_subtilisin-like"/>
</dbReference>
<feature type="active site" description="Charge relay system" evidence="6">
    <location>
        <position position="171"/>
    </location>
</feature>
<feature type="compositionally biased region" description="Pro residues" evidence="7">
    <location>
        <begin position="82"/>
        <end position="102"/>
    </location>
</feature>
<keyword evidence="10" id="KW-1185">Reference proteome</keyword>
<keyword evidence="2 6" id="KW-0645">Protease</keyword>
<name>A0A157SRC5_9BORD</name>
<sequence length="1053" mass="111814">MPPRHSSPPFLRNPVPSLSRASLLLACLTLASCGGGGGGGGAGESGGGRAAPGGNLPERSDNADGRGDNKPNLPPGLAEPEPLAPPPAVPPAVPPAEPPAVPLPSGLPLQSRAWEQPLPQALMRYARPGRSRFDEPFHSSGLQPNYYNLIDFKPAKDAGLDGRGVTVAVIDSGVRDDVTLLKLPKQNKGDFQNGRHQPYDNSKQGEHGGWVSQVLAAQPDPANQHLGGIAPGVTLYAGNVSVKEEKDGIEINNVIAAWHYYYGRGARLFNNSFSTLSGTTSDRQMRLYQSAYDNAPNSDRTVLGALKHLINGGSLFIFAAGNGNAISGRGYSTPSAEGRTPELLPELQKGLIVVTAVDEFGQIERWADRCGPAAQWCMAAGSRAFVQSAELNEGRRDIIQELKSGTSFAAPQVTGAAALLLQKYPWMNNNALRTTLLTTAMDRGAAGVDAVYGWGVLDVGRALQGPARFAFGDFPATLGGAAGQRYVFGNDISGAGGLVVSGQATLTLAGKNRYRGRTVVRSGVLDVLGSITSPVHVEKNGMLTGIGSTGTVNNQGAVYSSGPGLRVNGDYAQSAQATLLTDIGSLMQVSGTATLDGRLHVQGIRAGYVTTTPRRHVFLRARQLQGRFATLTHSPTLLLEGGLSYTAETAGLDLKRVDTVAAVRRLGTPDARQAEVLAGAAQLEQVFERLDDGAPPDDAAAPQVLATRSRAGALRREKLLTGATRLQAIRDPELLRRSLYSLTAPVYANAAALQTRDQDERLADLARTLADTEGPATAMARYQHGLLRWQPAGLRGTQRSDTLSLGVSAATAGQGRATLALTLSQSDWRETFRTPMADRSQGSLLGVMAGLRKPLGLGISLNTVAGAYHFRNRVTRQLWFGDEARPTGATAQGWGLQLGALLSREWQLGGGLALRPQAGLVLSHARQLSFQESGAWGYGLHSRGRSVTVPSLSLRINASQAFALAGSAWQWQAYVGLLQDLRRRDWRNPAAFDALPQAHGRSGQWNMARSRWSAGLDLRTELASGLSVGLGYQTQWSGDSRATQVEVALRYLF</sequence>
<dbReference type="InterPro" id="IPR005546">
    <property type="entry name" value="Autotransporte_beta"/>
</dbReference>
<evidence type="ECO:0000256" key="2">
    <source>
        <dbReference type="ARBA" id="ARBA00022670"/>
    </source>
</evidence>
<dbReference type="EC" id="3.4.21.-" evidence="9"/>
<feature type="active site" description="Charge relay system" evidence="6">
    <location>
        <position position="207"/>
    </location>
</feature>
<reference evidence="9 10" key="1">
    <citation type="submission" date="2016-04" db="EMBL/GenBank/DDBJ databases">
        <authorList>
            <consortium name="Pathogen Informatics"/>
        </authorList>
    </citation>
    <scope>NUCLEOTIDE SEQUENCE [LARGE SCALE GENOMIC DNA]</scope>
    <source>
        <strain evidence="9 10">H044680328</strain>
    </source>
</reference>
<dbReference type="GeneID" id="56589254"/>
<comment type="similarity">
    <text evidence="1 6">Belongs to the peptidase S8 family.</text>
</comment>
<dbReference type="PROSITE" id="PS00136">
    <property type="entry name" value="SUBTILASE_ASP"/>
    <property type="match status" value="1"/>
</dbReference>
<dbReference type="GO" id="GO:0004252">
    <property type="term" value="F:serine-type endopeptidase activity"/>
    <property type="evidence" value="ECO:0007669"/>
    <property type="project" value="UniProtKB-UniRule"/>
</dbReference>
<dbReference type="InterPro" id="IPR034061">
    <property type="entry name" value="Peptidases_S8_Autotransporter"/>
</dbReference>
<keyword evidence="3" id="KW-0732">Signal</keyword>